<proteinExistence type="predicted"/>
<dbReference type="EMBL" id="BAAASJ010000042">
    <property type="protein sequence ID" value="GAA2641426.1"/>
    <property type="molecule type" value="Genomic_DNA"/>
</dbReference>
<keyword evidence="3" id="KW-1185">Reference proteome</keyword>
<evidence type="ECO:0000256" key="1">
    <source>
        <dbReference type="SAM" id="MobiDB-lite"/>
    </source>
</evidence>
<comment type="caution">
    <text evidence="2">The sequence shown here is derived from an EMBL/GenBank/DDBJ whole genome shotgun (WGS) entry which is preliminary data.</text>
</comment>
<sequence>MSDGVGEQLTRREDGVVELLRRQGQGGEVRGDGAAHSAGARRLGGDHGTQEAGRSTDRDGDDLTGPRPARFTDPVRA</sequence>
<gene>
    <name evidence="2" type="ORF">GCM10010307_42890</name>
</gene>
<dbReference type="Proteomes" id="UP001500151">
    <property type="component" value="Unassembled WGS sequence"/>
</dbReference>
<accession>A0ABN3R1Z7</accession>
<feature type="region of interest" description="Disordered" evidence="1">
    <location>
        <begin position="1"/>
        <end position="77"/>
    </location>
</feature>
<feature type="compositionally biased region" description="Basic and acidic residues" evidence="1">
    <location>
        <begin position="9"/>
        <end position="21"/>
    </location>
</feature>
<protein>
    <submittedName>
        <fullName evidence="2">Uncharacterized protein</fullName>
    </submittedName>
</protein>
<name>A0ABN3R1Z7_9ACTN</name>
<feature type="compositionally biased region" description="Basic and acidic residues" evidence="1">
    <location>
        <begin position="43"/>
        <end position="58"/>
    </location>
</feature>
<evidence type="ECO:0000313" key="3">
    <source>
        <dbReference type="Proteomes" id="UP001500151"/>
    </source>
</evidence>
<evidence type="ECO:0000313" key="2">
    <source>
        <dbReference type="EMBL" id="GAA2641426.1"/>
    </source>
</evidence>
<reference evidence="2 3" key="1">
    <citation type="journal article" date="2019" name="Int. J. Syst. Evol. Microbiol.">
        <title>The Global Catalogue of Microorganisms (GCM) 10K type strain sequencing project: providing services to taxonomists for standard genome sequencing and annotation.</title>
        <authorList>
            <consortium name="The Broad Institute Genomics Platform"/>
            <consortium name="The Broad Institute Genome Sequencing Center for Infectious Disease"/>
            <person name="Wu L."/>
            <person name="Ma J."/>
        </authorList>
    </citation>
    <scope>NUCLEOTIDE SEQUENCE [LARGE SCALE GENOMIC DNA]</scope>
    <source>
        <strain evidence="2 3">JCM 4524</strain>
    </source>
</reference>
<organism evidence="2 3">
    <name type="scientific">Streptomyces vastus</name>
    <dbReference type="NCBI Taxonomy" id="285451"/>
    <lineage>
        <taxon>Bacteria</taxon>
        <taxon>Bacillati</taxon>
        <taxon>Actinomycetota</taxon>
        <taxon>Actinomycetes</taxon>
        <taxon>Kitasatosporales</taxon>
        <taxon>Streptomycetaceae</taxon>
        <taxon>Streptomyces</taxon>
    </lineage>
</organism>